<evidence type="ECO:0000256" key="7">
    <source>
        <dbReference type="ARBA" id="ARBA00023136"/>
    </source>
</evidence>
<dbReference type="NCBIfam" id="NF028537">
    <property type="entry name" value="P_eth_NH2_trans"/>
    <property type="match status" value="1"/>
</dbReference>
<evidence type="ECO:0000313" key="12">
    <source>
        <dbReference type="Proteomes" id="UP001500392"/>
    </source>
</evidence>
<evidence type="ECO:0000256" key="2">
    <source>
        <dbReference type="ARBA" id="ARBA00022475"/>
    </source>
</evidence>
<sequence length="543" mass="60107">MSFAYRLRPYQIFILTAVFLTATANLTFFSAVLEFYPLTSNSGFLISMAVLVVSCLVLLMAVISMVLPWRITLSLFLLIAAASSYFSDQFGTVIDIEMIRNIFETDAAESTDLLSVNLALRMLLLGLLPTALIWWLPSRRKPFVQGKLAHAFTGLVAAGLMAACVFSFSSQYASFFREHKTVRYYISPAYPIYSALQFAASFAPTSAPRQFVELNAVANILETPAAHAELVILVVGETARADHFSLNGYRRDTNPHLAAEPNLISYSNIYSCGTSTAISVPCMFSYSAHDRFDVKSARNTENGLDLLQAAGVNVLWRDNNSDSKGVANRVPFENFRSSDLNPVCDEECRDIGMLSGLQTYIDSKSGDILVVLHQMGSHGPAYHRRYPKEFEKFTPACQSGELADCTQQEIINAYDNTILYTDYFLSKVIGLLKANSPKYETAMFYVSDHGESLGESGIYLHGMPYSFAPKAQTHVPVIAWIGESSDIDFAQSLALKDQVNSHDAVFDTLLAVFEVTTELLPASDKKLVALKDEDDNEDHNVTH</sequence>
<dbReference type="InterPro" id="IPR017850">
    <property type="entry name" value="Alkaline_phosphatase_core_sf"/>
</dbReference>
<feature type="domain" description="Phosphoethanolamine transferase N-terminal" evidence="10">
    <location>
        <begin position="53"/>
        <end position="199"/>
    </location>
</feature>
<evidence type="ECO:0000256" key="3">
    <source>
        <dbReference type="ARBA" id="ARBA00022519"/>
    </source>
</evidence>
<dbReference type="RefSeq" id="WP_344932349.1">
    <property type="nucleotide sequence ID" value="NZ_BAABDM010000001.1"/>
</dbReference>
<dbReference type="InterPro" id="IPR012549">
    <property type="entry name" value="EptA-like_N"/>
</dbReference>
<feature type="transmembrane region" description="Helical" evidence="8">
    <location>
        <begin position="114"/>
        <end position="136"/>
    </location>
</feature>
<proteinExistence type="predicted"/>
<evidence type="ECO:0000256" key="1">
    <source>
        <dbReference type="ARBA" id="ARBA00004429"/>
    </source>
</evidence>
<comment type="subcellular location">
    <subcellularLocation>
        <location evidence="1">Cell inner membrane</location>
        <topology evidence="1">Multi-pass membrane protein</topology>
    </subcellularLocation>
</comment>
<dbReference type="InterPro" id="IPR040423">
    <property type="entry name" value="PEA_transferase"/>
</dbReference>
<dbReference type="EMBL" id="BAABDM010000001">
    <property type="protein sequence ID" value="GAA4086221.1"/>
    <property type="molecule type" value="Genomic_DNA"/>
</dbReference>
<dbReference type="Proteomes" id="UP001500392">
    <property type="component" value="Unassembled WGS sequence"/>
</dbReference>
<reference evidence="12" key="1">
    <citation type="journal article" date="2019" name="Int. J. Syst. Evol. Microbiol.">
        <title>The Global Catalogue of Microorganisms (GCM) 10K type strain sequencing project: providing services to taxonomists for standard genome sequencing and annotation.</title>
        <authorList>
            <consortium name="The Broad Institute Genomics Platform"/>
            <consortium name="The Broad Institute Genome Sequencing Center for Infectious Disease"/>
            <person name="Wu L."/>
            <person name="Ma J."/>
        </authorList>
    </citation>
    <scope>NUCLEOTIDE SEQUENCE [LARGE SCALE GENOMIC DNA]</scope>
    <source>
        <strain evidence="12">JCM 17304</strain>
    </source>
</reference>
<feature type="transmembrane region" description="Helical" evidence="8">
    <location>
        <begin position="74"/>
        <end position="94"/>
    </location>
</feature>
<feature type="domain" description="Sulfatase N-terminal" evidence="9">
    <location>
        <begin position="230"/>
        <end position="513"/>
    </location>
</feature>
<dbReference type="Gene3D" id="3.40.720.10">
    <property type="entry name" value="Alkaline Phosphatase, subunit A"/>
    <property type="match status" value="1"/>
</dbReference>
<comment type="caution">
    <text evidence="11">The sequence shown here is derived from an EMBL/GenBank/DDBJ whole genome shotgun (WGS) entry which is preliminary data.</text>
</comment>
<evidence type="ECO:0000256" key="6">
    <source>
        <dbReference type="ARBA" id="ARBA00022989"/>
    </source>
</evidence>
<organism evidence="11 12">
    <name type="scientific">Zhongshania borealis</name>
    <dbReference type="NCBI Taxonomy" id="889488"/>
    <lineage>
        <taxon>Bacteria</taxon>
        <taxon>Pseudomonadati</taxon>
        <taxon>Pseudomonadota</taxon>
        <taxon>Gammaproteobacteria</taxon>
        <taxon>Cellvibrionales</taxon>
        <taxon>Spongiibacteraceae</taxon>
        <taxon>Zhongshania</taxon>
    </lineage>
</organism>
<dbReference type="CDD" id="cd16017">
    <property type="entry name" value="LptA"/>
    <property type="match status" value="1"/>
</dbReference>
<gene>
    <name evidence="11" type="ORF">GCM10022414_06280</name>
</gene>
<evidence type="ECO:0000259" key="10">
    <source>
        <dbReference type="Pfam" id="PF08019"/>
    </source>
</evidence>
<keyword evidence="5 8" id="KW-0812">Transmembrane</keyword>
<dbReference type="InterPro" id="IPR000917">
    <property type="entry name" value="Sulfatase_N"/>
</dbReference>
<feature type="transmembrane region" description="Helical" evidence="8">
    <location>
        <begin position="12"/>
        <end position="32"/>
    </location>
</feature>
<name>A0ABP7WE64_9GAMM</name>
<dbReference type="Pfam" id="PF00884">
    <property type="entry name" value="Sulfatase"/>
    <property type="match status" value="1"/>
</dbReference>
<dbReference type="Pfam" id="PF08019">
    <property type="entry name" value="EptA_B_N"/>
    <property type="match status" value="1"/>
</dbReference>
<keyword evidence="6 8" id="KW-1133">Transmembrane helix</keyword>
<dbReference type="GO" id="GO:0016740">
    <property type="term" value="F:transferase activity"/>
    <property type="evidence" value="ECO:0007669"/>
    <property type="project" value="UniProtKB-KW"/>
</dbReference>
<feature type="transmembrane region" description="Helical" evidence="8">
    <location>
        <begin position="148"/>
        <end position="168"/>
    </location>
</feature>
<keyword evidence="3" id="KW-0997">Cell inner membrane</keyword>
<keyword evidence="2" id="KW-1003">Cell membrane</keyword>
<evidence type="ECO:0000259" key="9">
    <source>
        <dbReference type="Pfam" id="PF00884"/>
    </source>
</evidence>
<keyword evidence="12" id="KW-1185">Reference proteome</keyword>
<protein>
    <submittedName>
        <fullName evidence="11">Phosphoethanolamine--lipid A transferase</fullName>
    </submittedName>
</protein>
<accession>A0ABP7WE64</accession>
<evidence type="ECO:0000256" key="5">
    <source>
        <dbReference type="ARBA" id="ARBA00022692"/>
    </source>
</evidence>
<evidence type="ECO:0000256" key="4">
    <source>
        <dbReference type="ARBA" id="ARBA00022679"/>
    </source>
</evidence>
<dbReference type="SUPFAM" id="SSF53649">
    <property type="entry name" value="Alkaline phosphatase-like"/>
    <property type="match status" value="1"/>
</dbReference>
<feature type="transmembrane region" description="Helical" evidence="8">
    <location>
        <begin position="44"/>
        <end position="67"/>
    </location>
</feature>
<keyword evidence="4 11" id="KW-0808">Transferase</keyword>
<evidence type="ECO:0000256" key="8">
    <source>
        <dbReference type="SAM" id="Phobius"/>
    </source>
</evidence>
<dbReference type="PANTHER" id="PTHR30443">
    <property type="entry name" value="INNER MEMBRANE PROTEIN"/>
    <property type="match status" value="1"/>
</dbReference>
<dbReference type="PANTHER" id="PTHR30443:SF0">
    <property type="entry name" value="PHOSPHOETHANOLAMINE TRANSFERASE EPTA"/>
    <property type="match status" value="1"/>
</dbReference>
<evidence type="ECO:0000313" key="11">
    <source>
        <dbReference type="EMBL" id="GAA4086221.1"/>
    </source>
</evidence>
<dbReference type="InterPro" id="IPR058130">
    <property type="entry name" value="PEA_transf_C"/>
</dbReference>
<keyword evidence="7 8" id="KW-0472">Membrane</keyword>